<accession>A0ABS6JTD4</accession>
<keyword evidence="2" id="KW-0489">Methyltransferase</keyword>
<dbReference type="InterPro" id="IPR025714">
    <property type="entry name" value="Methyltranfer_dom"/>
</dbReference>
<evidence type="ECO:0000259" key="1">
    <source>
        <dbReference type="Pfam" id="PF13847"/>
    </source>
</evidence>
<proteinExistence type="predicted"/>
<dbReference type="RefSeq" id="WP_088075504.1">
    <property type="nucleotide sequence ID" value="NZ_JAHQCR010000034.1"/>
</dbReference>
<keyword evidence="3" id="KW-1185">Reference proteome</keyword>
<dbReference type="InterPro" id="IPR029063">
    <property type="entry name" value="SAM-dependent_MTases_sf"/>
</dbReference>
<sequence>MLDYTGERVIPEQMKPDNGLLLEHCARYYFASSHVHGRVLDIACGAGYGSKMLLDYSVNKVTEVVGADIDEKAIAYANIHYLNPKMTFTTADVMDKNLKSKINTFDSIVSFETIEHVKDDRYFIKQMLSLLNPKGTLILSTPFGEGRDYPSKWPYHYFQLTQEEFKALFNDFSTVEFYFQNGVMFEPPQESRHYPLGVAIATK</sequence>
<reference evidence="2 3" key="1">
    <citation type="submission" date="2021-06" db="EMBL/GenBank/DDBJ databases">
        <title>Bacillus sp. RD4P76, an endophyte from a halophyte.</title>
        <authorList>
            <person name="Sun J.-Q."/>
        </authorList>
    </citation>
    <scope>NUCLEOTIDE SEQUENCE [LARGE SCALE GENOMIC DNA]</scope>
    <source>
        <strain evidence="2 3">JCM 17098</strain>
    </source>
</reference>
<keyword evidence="2" id="KW-0808">Transferase</keyword>
<dbReference type="EMBL" id="JAHQCR010000034">
    <property type="protein sequence ID" value="MBU9721336.1"/>
    <property type="molecule type" value="Genomic_DNA"/>
</dbReference>
<dbReference type="Proteomes" id="UP000790580">
    <property type="component" value="Unassembled WGS sequence"/>
</dbReference>
<dbReference type="GO" id="GO:0008168">
    <property type="term" value="F:methyltransferase activity"/>
    <property type="evidence" value="ECO:0007669"/>
    <property type="project" value="UniProtKB-KW"/>
</dbReference>
<dbReference type="PANTHER" id="PTHR43861">
    <property type="entry name" value="TRANS-ACONITATE 2-METHYLTRANSFERASE-RELATED"/>
    <property type="match status" value="1"/>
</dbReference>
<name>A0ABS6JTD4_9BACI</name>
<organism evidence="2 3">
    <name type="scientific">Evansella alkalicola</name>
    <dbReference type="NCBI Taxonomy" id="745819"/>
    <lineage>
        <taxon>Bacteria</taxon>
        <taxon>Bacillati</taxon>
        <taxon>Bacillota</taxon>
        <taxon>Bacilli</taxon>
        <taxon>Bacillales</taxon>
        <taxon>Bacillaceae</taxon>
        <taxon>Evansella</taxon>
    </lineage>
</organism>
<evidence type="ECO:0000313" key="3">
    <source>
        <dbReference type="Proteomes" id="UP000790580"/>
    </source>
</evidence>
<dbReference type="Gene3D" id="3.40.50.150">
    <property type="entry name" value="Vaccinia Virus protein VP39"/>
    <property type="match status" value="1"/>
</dbReference>
<dbReference type="GO" id="GO:0032259">
    <property type="term" value="P:methylation"/>
    <property type="evidence" value="ECO:0007669"/>
    <property type="project" value="UniProtKB-KW"/>
</dbReference>
<comment type="caution">
    <text evidence="2">The sequence shown here is derived from an EMBL/GenBank/DDBJ whole genome shotgun (WGS) entry which is preliminary data.</text>
</comment>
<feature type="domain" description="Methyltransferase" evidence="1">
    <location>
        <begin position="35"/>
        <end position="143"/>
    </location>
</feature>
<protein>
    <submittedName>
        <fullName evidence="2">Class I SAM-dependent methyltransferase</fullName>
    </submittedName>
</protein>
<gene>
    <name evidence="2" type="ORF">KS407_07730</name>
</gene>
<dbReference type="SUPFAM" id="SSF53335">
    <property type="entry name" value="S-adenosyl-L-methionine-dependent methyltransferases"/>
    <property type="match status" value="1"/>
</dbReference>
<dbReference type="CDD" id="cd02440">
    <property type="entry name" value="AdoMet_MTases"/>
    <property type="match status" value="1"/>
</dbReference>
<dbReference type="Pfam" id="PF13847">
    <property type="entry name" value="Methyltransf_31"/>
    <property type="match status" value="1"/>
</dbReference>
<evidence type="ECO:0000313" key="2">
    <source>
        <dbReference type="EMBL" id="MBU9721336.1"/>
    </source>
</evidence>